<proteinExistence type="predicted"/>
<dbReference type="EMBL" id="KV722376">
    <property type="protein sequence ID" value="OCH91994.1"/>
    <property type="molecule type" value="Genomic_DNA"/>
</dbReference>
<dbReference type="Pfam" id="PF00856">
    <property type="entry name" value="SET"/>
    <property type="match status" value="1"/>
</dbReference>
<keyword evidence="4" id="KW-1185">Reference proteome</keyword>
<organism evidence="3 4">
    <name type="scientific">Obba rivulosa</name>
    <dbReference type="NCBI Taxonomy" id="1052685"/>
    <lineage>
        <taxon>Eukaryota</taxon>
        <taxon>Fungi</taxon>
        <taxon>Dikarya</taxon>
        <taxon>Basidiomycota</taxon>
        <taxon>Agaricomycotina</taxon>
        <taxon>Agaricomycetes</taxon>
        <taxon>Polyporales</taxon>
        <taxon>Gelatoporiaceae</taxon>
        <taxon>Obba</taxon>
    </lineage>
</organism>
<dbReference type="InterPro" id="IPR053185">
    <property type="entry name" value="SET_domain_protein"/>
</dbReference>
<evidence type="ECO:0000256" key="1">
    <source>
        <dbReference type="SAM" id="MobiDB-lite"/>
    </source>
</evidence>
<feature type="domain" description="SET" evidence="2">
    <location>
        <begin position="107"/>
        <end position="260"/>
    </location>
</feature>
<evidence type="ECO:0000313" key="3">
    <source>
        <dbReference type="EMBL" id="OCH91994.1"/>
    </source>
</evidence>
<dbReference type="PANTHER" id="PTHR47332:SF4">
    <property type="entry name" value="SET DOMAIN-CONTAINING PROTEIN 5"/>
    <property type="match status" value="1"/>
</dbReference>
<name>A0A8E2B132_9APHY</name>
<evidence type="ECO:0000313" key="4">
    <source>
        <dbReference type="Proteomes" id="UP000250043"/>
    </source>
</evidence>
<gene>
    <name evidence="3" type="ORF">OBBRIDRAFT_825009</name>
</gene>
<evidence type="ECO:0000259" key="2">
    <source>
        <dbReference type="PROSITE" id="PS50280"/>
    </source>
</evidence>
<dbReference type="OrthoDB" id="5945798at2759"/>
<protein>
    <submittedName>
        <fullName evidence="3">SET domain-containing protein</fullName>
    </submittedName>
</protein>
<accession>A0A8E2B132</accession>
<dbReference type="InterPro" id="IPR046341">
    <property type="entry name" value="SET_dom_sf"/>
</dbReference>
<reference evidence="3 4" key="1">
    <citation type="submission" date="2016-07" db="EMBL/GenBank/DDBJ databases">
        <title>Draft genome of the white-rot fungus Obba rivulosa 3A-2.</title>
        <authorList>
            <consortium name="DOE Joint Genome Institute"/>
            <person name="Miettinen O."/>
            <person name="Riley R."/>
            <person name="Acob R."/>
            <person name="Barry K."/>
            <person name="Cullen D."/>
            <person name="De Vries R."/>
            <person name="Hainaut M."/>
            <person name="Hatakka A."/>
            <person name="Henrissat B."/>
            <person name="Hilden K."/>
            <person name="Kuo R."/>
            <person name="Labutti K."/>
            <person name="Lipzen A."/>
            <person name="Makela M.R."/>
            <person name="Sandor L."/>
            <person name="Spatafora J.W."/>
            <person name="Grigoriev I.V."/>
            <person name="Hibbett D.S."/>
        </authorList>
    </citation>
    <scope>NUCLEOTIDE SEQUENCE [LARGE SCALE GENOMIC DNA]</scope>
    <source>
        <strain evidence="3 4">3A-2</strain>
    </source>
</reference>
<dbReference type="InterPro" id="IPR001214">
    <property type="entry name" value="SET_dom"/>
</dbReference>
<dbReference type="PANTHER" id="PTHR47332">
    <property type="entry name" value="SET DOMAIN-CONTAINING PROTEIN 5"/>
    <property type="match status" value="1"/>
</dbReference>
<dbReference type="AlphaFoldDB" id="A0A8E2B132"/>
<dbReference type="PROSITE" id="PS50280">
    <property type="entry name" value="SET"/>
    <property type="match status" value="1"/>
</dbReference>
<dbReference type="Proteomes" id="UP000250043">
    <property type="component" value="Unassembled WGS sequence"/>
</dbReference>
<sequence>MSSGMRRGFLLSTTHTGRGGPALGSRVTPKKIAEIKIPCHPENQPEEAPAKGETTDDMTHLVLTVVPPSSPLLPDPDMYSALISFKTQKEKLLAIPGFPTSFTTPSPPVYRVQRAGGRFQGLGMFATQEVHIGDLIVRERALLITTQYVPPGPDGRPNIHAFDVAVHQQMSAPRRAMYLALSNIFPELPQTLGILNTNSLYIGALPGYNGACGGVFNDISRINHSCRPNAVFWWDLQSFSGQIRALAPIRPGEQIFITYIDMWPTRTVRQATLLKKYRFRCACGACTLTGAYAQYSDLRRAFIAMQLGDDLDGSTTDADLLAWAGNPALPDTMLVNAAELWLNWLLGEREMEERLSRVVFSRLCKAYAALEDEEAVKKYARQAAAYETAWTGSDGGWLAVAAAPQETAWWGLRRKARESNPSS</sequence>
<dbReference type="SMART" id="SM00317">
    <property type="entry name" value="SET"/>
    <property type="match status" value="1"/>
</dbReference>
<dbReference type="CDD" id="cd20071">
    <property type="entry name" value="SET_SMYD"/>
    <property type="match status" value="1"/>
</dbReference>
<feature type="region of interest" description="Disordered" evidence="1">
    <location>
        <begin position="1"/>
        <end position="27"/>
    </location>
</feature>
<dbReference type="SUPFAM" id="SSF82199">
    <property type="entry name" value="SET domain"/>
    <property type="match status" value="1"/>
</dbReference>
<dbReference type="Gene3D" id="2.170.270.10">
    <property type="entry name" value="SET domain"/>
    <property type="match status" value="1"/>
</dbReference>